<evidence type="ECO:0000256" key="3">
    <source>
        <dbReference type="PROSITE-ProRule" id="PRU00339"/>
    </source>
</evidence>
<proteinExistence type="predicted"/>
<dbReference type="Pfam" id="PF13432">
    <property type="entry name" value="TPR_16"/>
    <property type="match status" value="1"/>
</dbReference>
<sequence>MKYILYFILFFPLLVLSQSNFDKGQGLFEAGKMDQAESVFETVLRTEPSNLKAIEYLGDIAGQNKSWDKAIMYYEKLKVLKPSEANYYYKYGGALGMKALEVNKFKALGMIDDIKESFEKAIQLNSRHIDARWALIELYIKLPGIVGGSESKAIQYSNELLRLSTVDGYMSRGHIDEYFKRYTRAEQQYKKAIAVSNSVKSYQLLANLYKYKMKDSAKAEAVLQTIKKINSTSK</sequence>
<dbReference type="EMBL" id="JACRUL010000005">
    <property type="protein sequence ID" value="MBC5843499.1"/>
    <property type="molecule type" value="Genomic_DNA"/>
</dbReference>
<evidence type="ECO:0000313" key="4">
    <source>
        <dbReference type="EMBL" id="MBC5843499.1"/>
    </source>
</evidence>
<dbReference type="PANTHER" id="PTHR44943">
    <property type="entry name" value="CELLULOSE SYNTHASE OPERON PROTEIN C"/>
    <property type="match status" value="1"/>
</dbReference>
<organism evidence="4 5">
    <name type="scientific">Flavobacterium muglaense</name>
    <dbReference type="NCBI Taxonomy" id="2764716"/>
    <lineage>
        <taxon>Bacteria</taxon>
        <taxon>Pseudomonadati</taxon>
        <taxon>Bacteroidota</taxon>
        <taxon>Flavobacteriia</taxon>
        <taxon>Flavobacteriales</taxon>
        <taxon>Flavobacteriaceae</taxon>
        <taxon>Flavobacterium</taxon>
    </lineage>
</organism>
<evidence type="ECO:0000313" key="5">
    <source>
        <dbReference type="Proteomes" id="UP000641454"/>
    </source>
</evidence>
<dbReference type="Gene3D" id="1.25.40.10">
    <property type="entry name" value="Tetratricopeptide repeat domain"/>
    <property type="match status" value="2"/>
</dbReference>
<dbReference type="AlphaFoldDB" id="A0A923MYP8"/>
<keyword evidence="1" id="KW-0677">Repeat</keyword>
<dbReference type="PANTHER" id="PTHR44943:SF4">
    <property type="entry name" value="TPR REPEAT-CONTAINING PROTEIN MJ0798"/>
    <property type="match status" value="1"/>
</dbReference>
<protein>
    <submittedName>
        <fullName evidence="4">Tetratricopeptide repeat protein</fullName>
    </submittedName>
</protein>
<dbReference type="Proteomes" id="UP000641454">
    <property type="component" value="Unassembled WGS sequence"/>
</dbReference>
<comment type="caution">
    <text evidence="4">The sequence shown here is derived from an EMBL/GenBank/DDBJ whole genome shotgun (WGS) entry which is preliminary data.</text>
</comment>
<evidence type="ECO:0000256" key="1">
    <source>
        <dbReference type="ARBA" id="ARBA00022737"/>
    </source>
</evidence>
<evidence type="ECO:0000256" key="2">
    <source>
        <dbReference type="ARBA" id="ARBA00022803"/>
    </source>
</evidence>
<keyword evidence="2 3" id="KW-0802">TPR repeat</keyword>
<dbReference type="SMART" id="SM00028">
    <property type="entry name" value="TPR"/>
    <property type="match status" value="3"/>
</dbReference>
<dbReference type="RefSeq" id="WP_187017192.1">
    <property type="nucleotide sequence ID" value="NZ_JACRUK010000005.1"/>
</dbReference>
<dbReference type="PROSITE" id="PS50005">
    <property type="entry name" value="TPR"/>
    <property type="match status" value="1"/>
</dbReference>
<dbReference type="InterPro" id="IPR011990">
    <property type="entry name" value="TPR-like_helical_dom_sf"/>
</dbReference>
<keyword evidence="5" id="KW-1185">Reference proteome</keyword>
<dbReference type="InterPro" id="IPR019734">
    <property type="entry name" value="TPR_rpt"/>
</dbReference>
<feature type="repeat" description="TPR" evidence="3">
    <location>
        <begin position="17"/>
        <end position="50"/>
    </location>
</feature>
<gene>
    <name evidence="4" type="ORF">H8R25_03490</name>
</gene>
<name>A0A923MYP8_9FLAO</name>
<reference evidence="4 5" key="1">
    <citation type="submission" date="2020-08" db="EMBL/GenBank/DDBJ databases">
        <title>Description of novel Flavobacterium F-392 isolate.</title>
        <authorList>
            <person name="Saticioglu I.B."/>
            <person name="Duman M."/>
            <person name="Altun S."/>
        </authorList>
    </citation>
    <scope>NUCLEOTIDE SEQUENCE [LARGE SCALE GENOMIC DNA]</scope>
    <source>
        <strain evidence="4 5">F-392</strain>
    </source>
</reference>
<accession>A0A923MYP8</accession>
<dbReference type="InterPro" id="IPR051685">
    <property type="entry name" value="Ycf3/AcsC/BcsC/TPR_MFPF"/>
</dbReference>
<dbReference type="SUPFAM" id="SSF48452">
    <property type="entry name" value="TPR-like"/>
    <property type="match status" value="1"/>
</dbReference>